<dbReference type="Pfam" id="PF13540">
    <property type="entry name" value="RCC1_2"/>
    <property type="match status" value="1"/>
</dbReference>
<dbReference type="Proteomes" id="UP000624404">
    <property type="component" value="Unassembled WGS sequence"/>
</dbReference>
<evidence type="ECO:0000256" key="1">
    <source>
        <dbReference type="PROSITE-ProRule" id="PRU00235"/>
    </source>
</evidence>
<dbReference type="GO" id="GO:0005737">
    <property type="term" value="C:cytoplasm"/>
    <property type="evidence" value="ECO:0007669"/>
    <property type="project" value="TreeGrafter"/>
</dbReference>
<feature type="compositionally biased region" description="Polar residues" evidence="2">
    <location>
        <begin position="85"/>
        <end position="96"/>
    </location>
</feature>
<evidence type="ECO:0000256" key="2">
    <source>
        <dbReference type="SAM" id="MobiDB-lite"/>
    </source>
</evidence>
<accession>A0A8H2ZMM5</accession>
<dbReference type="PROSITE" id="PS50012">
    <property type="entry name" value="RCC1_3"/>
    <property type="match status" value="1"/>
</dbReference>
<dbReference type="InterPro" id="IPR051553">
    <property type="entry name" value="Ran_GTPase-activating"/>
</dbReference>
<feature type="repeat" description="RCC1" evidence="1">
    <location>
        <begin position="279"/>
        <end position="336"/>
    </location>
</feature>
<evidence type="ECO:0000313" key="4">
    <source>
        <dbReference type="Proteomes" id="UP000624404"/>
    </source>
</evidence>
<proteinExistence type="predicted"/>
<dbReference type="InterPro" id="IPR009091">
    <property type="entry name" value="RCC1/BLIP-II"/>
</dbReference>
<sequence>MELWACGFNAWNQLQFDGDLPDEPEDVFTFKRVLKAKGSIKIIGTSFSACLVAISNDSSSHAEEIKVAGHPDGFLQTQLVQITAKSSTQNQQQETLSKAPEEYQRKATAAGNDNIAEFTPTEIIQYSSLRNYLTRSNPDFVLPLPHITQLVSNSTTFSALAQEGNVYTWGDERPASHPTHIQSLTSLPTGPIQKLSSSGPLTAALTSGHDLYIWGRTNTPSIIPELSFPPPSSSLSQSSHSSSPSPSNNYDPIPLDIHGADILDFSIGENHMLVLTTEGEVYVIGENGNGQLGLGEEEKGRCEEWRLVGLDFGEGSRKRCVGVWAGYKCSFVFVEDAGSSS</sequence>
<gene>
    <name evidence="3" type="ORF">SCLTRI_LOCUS2310</name>
</gene>
<dbReference type="OrthoDB" id="5370059at2759"/>
<comment type="caution">
    <text evidence="3">The sequence shown here is derived from an EMBL/GenBank/DDBJ whole genome shotgun (WGS) entry which is preliminary data.</text>
</comment>
<organism evidence="3 4">
    <name type="scientific">Sclerotinia trifoliorum</name>
    <dbReference type="NCBI Taxonomy" id="28548"/>
    <lineage>
        <taxon>Eukaryota</taxon>
        <taxon>Fungi</taxon>
        <taxon>Dikarya</taxon>
        <taxon>Ascomycota</taxon>
        <taxon>Pezizomycotina</taxon>
        <taxon>Leotiomycetes</taxon>
        <taxon>Helotiales</taxon>
        <taxon>Sclerotiniaceae</taxon>
        <taxon>Sclerotinia</taxon>
    </lineage>
</organism>
<feature type="compositionally biased region" description="Low complexity" evidence="2">
    <location>
        <begin position="233"/>
        <end position="247"/>
    </location>
</feature>
<dbReference type="AlphaFoldDB" id="A0A8H2ZMM5"/>
<keyword evidence="4" id="KW-1185">Reference proteome</keyword>
<dbReference type="PANTHER" id="PTHR45982">
    <property type="entry name" value="REGULATOR OF CHROMOSOME CONDENSATION"/>
    <property type="match status" value="1"/>
</dbReference>
<dbReference type="InterPro" id="IPR000408">
    <property type="entry name" value="Reg_chr_condens"/>
</dbReference>
<reference evidence="3" key="1">
    <citation type="submission" date="2020-10" db="EMBL/GenBank/DDBJ databases">
        <authorList>
            <person name="Kusch S."/>
        </authorList>
    </citation>
    <scope>NUCLEOTIDE SEQUENCE</scope>
    <source>
        <strain evidence="3">SwB9</strain>
    </source>
</reference>
<dbReference type="SUPFAM" id="SSF50985">
    <property type="entry name" value="RCC1/BLIP-II"/>
    <property type="match status" value="1"/>
</dbReference>
<feature type="region of interest" description="Disordered" evidence="2">
    <location>
        <begin position="225"/>
        <end position="251"/>
    </location>
</feature>
<feature type="region of interest" description="Disordered" evidence="2">
    <location>
        <begin position="85"/>
        <end position="107"/>
    </location>
</feature>
<dbReference type="PANTHER" id="PTHR45982:SF1">
    <property type="entry name" value="REGULATOR OF CHROMOSOME CONDENSATION"/>
    <property type="match status" value="1"/>
</dbReference>
<dbReference type="Gene3D" id="2.130.10.30">
    <property type="entry name" value="Regulator of chromosome condensation 1/beta-lactamase-inhibitor protein II"/>
    <property type="match status" value="2"/>
</dbReference>
<dbReference type="EMBL" id="CAJHIA010000008">
    <property type="protein sequence ID" value="CAD6442525.1"/>
    <property type="molecule type" value="Genomic_DNA"/>
</dbReference>
<name>A0A8H2ZMM5_9HELO</name>
<dbReference type="GO" id="GO:0005085">
    <property type="term" value="F:guanyl-nucleotide exchange factor activity"/>
    <property type="evidence" value="ECO:0007669"/>
    <property type="project" value="TreeGrafter"/>
</dbReference>
<evidence type="ECO:0000313" key="3">
    <source>
        <dbReference type="EMBL" id="CAD6442525.1"/>
    </source>
</evidence>
<protein>
    <submittedName>
        <fullName evidence="3">3a800312-28ac-4f89-b76f-8c28b81778ec</fullName>
    </submittedName>
</protein>